<name>A0AC34PVL4_9BILA</name>
<reference evidence="2" key="1">
    <citation type="submission" date="2022-11" db="UniProtKB">
        <authorList>
            <consortium name="WormBaseParasite"/>
        </authorList>
    </citation>
    <scope>IDENTIFICATION</scope>
</reference>
<evidence type="ECO:0000313" key="1">
    <source>
        <dbReference type="Proteomes" id="UP000887576"/>
    </source>
</evidence>
<dbReference type="Proteomes" id="UP000887576">
    <property type="component" value="Unplaced"/>
</dbReference>
<proteinExistence type="predicted"/>
<accession>A0AC34PVL4</accession>
<protein>
    <submittedName>
        <fullName evidence="2">Uncharacterized protein</fullName>
    </submittedName>
</protein>
<evidence type="ECO:0000313" key="2">
    <source>
        <dbReference type="WBParaSite" id="JU765_v2.g10422.t1"/>
    </source>
</evidence>
<dbReference type="WBParaSite" id="JU765_v2.g10422.t1">
    <property type="protein sequence ID" value="JU765_v2.g10422.t1"/>
    <property type="gene ID" value="JU765_v2.g10422"/>
</dbReference>
<organism evidence="1 2">
    <name type="scientific">Panagrolaimus sp. JU765</name>
    <dbReference type="NCBI Taxonomy" id="591449"/>
    <lineage>
        <taxon>Eukaryota</taxon>
        <taxon>Metazoa</taxon>
        <taxon>Ecdysozoa</taxon>
        <taxon>Nematoda</taxon>
        <taxon>Chromadorea</taxon>
        <taxon>Rhabditida</taxon>
        <taxon>Tylenchina</taxon>
        <taxon>Panagrolaimomorpha</taxon>
        <taxon>Panagrolaimoidea</taxon>
        <taxon>Panagrolaimidae</taxon>
        <taxon>Panagrolaimus</taxon>
    </lineage>
</organism>
<sequence>MTQHPMTAMLLRLFLLFSIIECSGSIAFDKLLGTNEYAVVGVADCHIVLQTNFSSCPPQLTLKQRHAGPCPKIISVLYLPPEKQSIIAPMVMTFFPASGNYIGFNMQSIPKQDESRNYVGKSVDRSSFSYLPNGERILFDNIFGIVYNHLSAELFVLHRSAGQIKPNVTVYLMVADSKSHLRPVLLSSLEIHENFLYTHWSSDPYSETFYYHKHEINEYLQCSKLYSIPYDSLLVYLKTGNTGYSEKDFGKSPVSPRRDFVHVTNGLMFSYDSSGNRTHFIASLHRNIHANRCFSFLTQPYQFYVLTGWEYCKIRDESSANYTTCTQFLEQKSADTMNTSFLWAITGAVIINAIILLVILCVVCKRRESDLLDNDYYVHHHSKSHPTLITPDEMYERRRLRSSVTDF</sequence>